<evidence type="ECO:0000313" key="2">
    <source>
        <dbReference type="EMBL" id="PRY60932.1"/>
    </source>
</evidence>
<evidence type="ECO:0000313" key="3">
    <source>
        <dbReference type="Proteomes" id="UP000238176"/>
    </source>
</evidence>
<feature type="transmembrane region" description="Helical" evidence="1">
    <location>
        <begin position="37"/>
        <end position="55"/>
    </location>
</feature>
<feature type="transmembrane region" description="Helical" evidence="1">
    <location>
        <begin position="105"/>
        <end position="122"/>
    </location>
</feature>
<proteinExistence type="predicted"/>
<accession>A0A2T0USM7</accession>
<keyword evidence="1" id="KW-0812">Transmembrane</keyword>
<organism evidence="2 3">
    <name type="scientific">Glycomyces artemisiae</name>
    <dbReference type="NCBI Taxonomy" id="1076443"/>
    <lineage>
        <taxon>Bacteria</taxon>
        <taxon>Bacillati</taxon>
        <taxon>Actinomycetota</taxon>
        <taxon>Actinomycetes</taxon>
        <taxon>Glycomycetales</taxon>
        <taxon>Glycomycetaceae</taxon>
        <taxon>Glycomyces</taxon>
    </lineage>
</organism>
<dbReference type="Proteomes" id="UP000238176">
    <property type="component" value="Unassembled WGS sequence"/>
</dbReference>
<evidence type="ECO:0000256" key="1">
    <source>
        <dbReference type="SAM" id="Phobius"/>
    </source>
</evidence>
<feature type="transmembrane region" description="Helical" evidence="1">
    <location>
        <begin position="62"/>
        <end position="85"/>
    </location>
</feature>
<dbReference type="RefSeq" id="WP_106363097.1">
    <property type="nucleotide sequence ID" value="NZ_PVTJ01000002.1"/>
</dbReference>
<dbReference type="OrthoDB" id="5190781at2"/>
<keyword evidence="1" id="KW-1133">Transmembrane helix</keyword>
<protein>
    <submittedName>
        <fullName evidence="2">Uncharacterized protein</fullName>
    </submittedName>
</protein>
<dbReference type="AlphaFoldDB" id="A0A2T0USM7"/>
<feature type="transmembrane region" description="Helical" evidence="1">
    <location>
        <begin position="12"/>
        <end position="31"/>
    </location>
</feature>
<dbReference type="EMBL" id="PVTJ01000002">
    <property type="protein sequence ID" value="PRY60932.1"/>
    <property type="molecule type" value="Genomic_DNA"/>
</dbReference>
<keyword evidence="1" id="KW-0472">Membrane</keyword>
<name>A0A2T0USM7_9ACTN</name>
<sequence length="134" mass="13651">MNVKQHWTRTETTAVTGLLVSAAGIATLWAAGIEFPVYPPPGIILLGTGAVAFAAMRTRVRWAAALPIVLGAFIQAGFMIEGIASGTGFANLAGDAGLGAQIGQLVQQIGAVTAIVGGVLTLRARTARKTPQAV</sequence>
<keyword evidence="3" id="KW-1185">Reference proteome</keyword>
<comment type="caution">
    <text evidence="2">The sequence shown here is derived from an EMBL/GenBank/DDBJ whole genome shotgun (WGS) entry which is preliminary data.</text>
</comment>
<gene>
    <name evidence="2" type="ORF">B0I28_102547</name>
</gene>
<reference evidence="2 3" key="1">
    <citation type="submission" date="2018-03" db="EMBL/GenBank/DDBJ databases">
        <title>Genomic Encyclopedia of Type Strains, Phase III (KMG-III): the genomes of soil and plant-associated and newly described type strains.</title>
        <authorList>
            <person name="Whitman W."/>
        </authorList>
    </citation>
    <scope>NUCLEOTIDE SEQUENCE [LARGE SCALE GENOMIC DNA]</scope>
    <source>
        <strain evidence="2 3">CGMCC 4.7067</strain>
    </source>
</reference>